<sequence>MAQIPTSLQQYDSYSIDPQWARKFTLVWTSVAVASVAVSLPYLYRSVRQGRAFTGTFGVTESWKAEQYVPVEERQPRKPGSSHKFWIAIRRARATFAWTLPGFDVNIGQMLLIAGYFAALVSCILLKSKLATNSNRAGFMAVAQLPVVFLFSSKNSIISFLCPGHGYEKLNFIHRWAGRGLFLAVSIHGGLWITQHLEYDIPIIGEQKETSGVAAFGVLCIIVLTSVLPVRRWFYQAFFVVHTLGYAAFFITVCVHTSYAEPWIFPCLAFYGLDLLFRMIRSRIKDAVLVPVGNQMTLINVHDCDQGWHAGQHVRLRVFFDGRLFESHPLTILNAAAPVSNISSRTLTLGSRAVGDWSRALHAYGQREKDLVLSTAETEKSQDSQTVGVPVQVMIDGPYGGCSIDLGEYESVLLFSGGSGVTFTLGMLDDIVGRVVRFRRKGGERTKRIEFAWCIRSFGCIHWVAPMLLDIATVVSGCPSLDLHVSIFVTCLCDPEAVPLIPNSVVTMERPAAGQLVNDIITPPTGDAVDGLRWVGLGGGLGICASGPSELTREVANAVAKLSLSGSAKEVGDVGLHTETFVL</sequence>
<accession>A0ACB6Z105</accession>
<gene>
    <name evidence="1" type="ORF">BDM02DRAFT_3273160</name>
</gene>
<dbReference type="Proteomes" id="UP000886501">
    <property type="component" value="Unassembled WGS sequence"/>
</dbReference>
<proteinExistence type="predicted"/>
<evidence type="ECO:0000313" key="1">
    <source>
        <dbReference type="EMBL" id="KAF9643217.1"/>
    </source>
</evidence>
<reference evidence="1" key="1">
    <citation type="submission" date="2019-10" db="EMBL/GenBank/DDBJ databases">
        <authorList>
            <consortium name="DOE Joint Genome Institute"/>
            <person name="Kuo A."/>
            <person name="Miyauchi S."/>
            <person name="Kiss E."/>
            <person name="Drula E."/>
            <person name="Kohler A."/>
            <person name="Sanchez-Garcia M."/>
            <person name="Andreopoulos B."/>
            <person name="Barry K.W."/>
            <person name="Bonito G."/>
            <person name="Buee M."/>
            <person name="Carver A."/>
            <person name="Chen C."/>
            <person name="Cichocki N."/>
            <person name="Clum A."/>
            <person name="Culley D."/>
            <person name="Crous P.W."/>
            <person name="Fauchery L."/>
            <person name="Girlanda M."/>
            <person name="Hayes R."/>
            <person name="Keri Z."/>
            <person name="Labutti K."/>
            <person name="Lipzen A."/>
            <person name="Lombard V."/>
            <person name="Magnuson J."/>
            <person name="Maillard F."/>
            <person name="Morin E."/>
            <person name="Murat C."/>
            <person name="Nolan M."/>
            <person name="Ohm R."/>
            <person name="Pangilinan J."/>
            <person name="Pereira M."/>
            <person name="Perotto S."/>
            <person name="Peter M."/>
            <person name="Riley R."/>
            <person name="Sitrit Y."/>
            <person name="Stielow B."/>
            <person name="Szollosi G."/>
            <person name="Zifcakova L."/>
            <person name="Stursova M."/>
            <person name="Spatafora J.W."/>
            <person name="Tedersoo L."/>
            <person name="Vaario L.-M."/>
            <person name="Yamada A."/>
            <person name="Yan M."/>
            <person name="Wang P."/>
            <person name="Xu J."/>
            <person name="Bruns T."/>
            <person name="Baldrian P."/>
            <person name="Vilgalys R."/>
            <person name="Henrissat B."/>
            <person name="Grigoriev I.V."/>
            <person name="Hibbett D."/>
            <person name="Nagy L.G."/>
            <person name="Martin F.M."/>
        </authorList>
    </citation>
    <scope>NUCLEOTIDE SEQUENCE</scope>
    <source>
        <strain evidence="1">P2</strain>
    </source>
</reference>
<protein>
    <submittedName>
        <fullName evidence="1">Iron reductase</fullName>
    </submittedName>
</protein>
<reference evidence="1" key="2">
    <citation type="journal article" date="2020" name="Nat. Commun.">
        <title>Large-scale genome sequencing of mycorrhizal fungi provides insights into the early evolution of symbiotic traits.</title>
        <authorList>
            <person name="Miyauchi S."/>
            <person name="Kiss E."/>
            <person name="Kuo A."/>
            <person name="Drula E."/>
            <person name="Kohler A."/>
            <person name="Sanchez-Garcia M."/>
            <person name="Morin E."/>
            <person name="Andreopoulos B."/>
            <person name="Barry K.W."/>
            <person name="Bonito G."/>
            <person name="Buee M."/>
            <person name="Carver A."/>
            <person name="Chen C."/>
            <person name="Cichocki N."/>
            <person name="Clum A."/>
            <person name="Culley D."/>
            <person name="Crous P.W."/>
            <person name="Fauchery L."/>
            <person name="Girlanda M."/>
            <person name="Hayes R.D."/>
            <person name="Keri Z."/>
            <person name="LaButti K."/>
            <person name="Lipzen A."/>
            <person name="Lombard V."/>
            <person name="Magnuson J."/>
            <person name="Maillard F."/>
            <person name="Murat C."/>
            <person name="Nolan M."/>
            <person name="Ohm R.A."/>
            <person name="Pangilinan J."/>
            <person name="Pereira M.F."/>
            <person name="Perotto S."/>
            <person name="Peter M."/>
            <person name="Pfister S."/>
            <person name="Riley R."/>
            <person name="Sitrit Y."/>
            <person name="Stielow J.B."/>
            <person name="Szollosi G."/>
            <person name="Zifcakova L."/>
            <person name="Stursova M."/>
            <person name="Spatafora J.W."/>
            <person name="Tedersoo L."/>
            <person name="Vaario L.M."/>
            <person name="Yamada A."/>
            <person name="Yan M."/>
            <person name="Wang P."/>
            <person name="Xu J."/>
            <person name="Bruns T."/>
            <person name="Baldrian P."/>
            <person name="Vilgalys R."/>
            <person name="Dunand C."/>
            <person name="Henrissat B."/>
            <person name="Grigoriev I.V."/>
            <person name="Hibbett D."/>
            <person name="Nagy L.G."/>
            <person name="Martin F.M."/>
        </authorList>
    </citation>
    <scope>NUCLEOTIDE SEQUENCE</scope>
    <source>
        <strain evidence="1">P2</strain>
    </source>
</reference>
<organism evidence="1 2">
    <name type="scientific">Thelephora ganbajun</name>
    <name type="common">Ganba fungus</name>
    <dbReference type="NCBI Taxonomy" id="370292"/>
    <lineage>
        <taxon>Eukaryota</taxon>
        <taxon>Fungi</taxon>
        <taxon>Dikarya</taxon>
        <taxon>Basidiomycota</taxon>
        <taxon>Agaricomycotina</taxon>
        <taxon>Agaricomycetes</taxon>
        <taxon>Thelephorales</taxon>
        <taxon>Thelephoraceae</taxon>
        <taxon>Thelephora</taxon>
    </lineage>
</organism>
<dbReference type="EMBL" id="MU118263">
    <property type="protein sequence ID" value="KAF9643217.1"/>
    <property type="molecule type" value="Genomic_DNA"/>
</dbReference>
<keyword evidence="2" id="KW-1185">Reference proteome</keyword>
<name>A0ACB6Z105_THEGA</name>
<evidence type="ECO:0000313" key="2">
    <source>
        <dbReference type="Proteomes" id="UP000886501"/>
    </source>
</evidence>
<comment type="caution">
    <text evidence="1">The sequence shown here is derived from an EMBL/GenBank/DDBJ whole genome shotgun (WGS) entry which is preliminary data.</text>
</comment>